<sequence>MSAAPDTDLPLLVLIAGPYLSGTDGDPARIAANRARLEAAALPIYERGHLPLVGEWLALPIIHAAGGREPGDAVFHAYQYPVAERLLARCDAVLRLPGASRGADMDVAKARARGLPVFHHVEELPLRPVRNQGHAA</sequence>
<accession>A0A235ES79</accession>
<evidence type="ECO:0000313" key="1">
    <source>
        <dbReference type="EMBL" id="OYD51872.1"/>
    </source>
</evidence>
<proteinExistence type="predicted"/>
<reference evidence="1 2" key="1">
    <citation type="submission" date="2017-07" db="EMBL/GenBank/DDBJ databases">
        <title>Acidovorax KNDSW TSA 6 genome sequence and assembly.</title>
        <authorList>
            <person name="Mayilraj S."/>
        </authorList>
    </citation>
    <scope>NUCLEOTIDE SEQUENCE [LARGE SCALE GENOMIC DNA]</scope>
    <source>
        <strain evidence="1 2">KNDSW-TSA6</strain>
    </source>
</reference>
<dbReference type="Gene3D" id="3.40.50.10400">
    <property type="entry name" value="Hypothetical protein PA1492"/>
    <property type="match status" value="1"/>
</dbReference>
<comment type="caution">
    <text evidence="1">The sequence shown here is derived from an EMBL/GenBank/DDBJ whole genome shotgun (WGS) entry which is preliminary data.</text>
</comment>
<dbReference type="OrthoDB" id="9796022at2"/>
<dbReference type="AlphaFoldDB" id="A0A235ES79"/>
<dbReference type="EMBL" id="NOIG01000003">
    <property type="protein sequence ID" value="OYD51872.1"/>
    <property type="molecule type" value="Genomic_DNA"/>
</dbReference>
<name>A0A235ES79_9BURK</name>
<dbReference type="Proteomes" id="UP000215441">
    <property type="component" value="Unassembled WGS sequence"/>
</dbReference>
<protein>
    <submittedName>
        <fullName evidence="1">DUF4406 domain-containing protein</fullName>
    </submittedName>
</protein>
<organism evidence="1 2">
    <name type="scientific">Acidovorax kalamii</name>
    <dbReference type="NCBI Taxonomy" id="2004485"/>
    <lineage>
        <taxon>Bacteria</taxon>
        <taxon>Pseudomonadati</taxon>
        <taxon>Pseudomonadota</taxon>
        <taxon>Betaproteobacteria</taxon>
        <taxon>Burkholderiales</taxon>
        <taxon>Comamonadaceae</taxon>
        <taxon>Acidovorax</taxon>
    </lineage>
</organism>
<keyword evidence="2" id="KW-1185">Reference proteome</keyword>
<dbReference type="RefSeq" id="WP_094286325.1">
    <property type="nucleotide sequence ID" value="NZ_NOIG01000003.1"/>
</dbReference>
<evidence type="ECO:0000313" key="2">
    <source>
        <dbReference type="Proteomes" id="UP000215441"/>
    </source>
</evidence>
<gene>
    <name evidence="1" type="ORF">CBY09_02820</name>
</gene>